<evidence type="ECO:0000313" key="2">
    <source>
        <dbReference type="Proteomes" id="UP000002429"/>
    </source>
</evidence>
<name>D3DXW3_CUPMC</name>
<accession>D3DXW3</accession>
<sequence>MQLNARLYVEKPEAVKVYKQYAAHHSFCLSALC</sequence>
<dbReference type="HOGENOM" id="CLU_3383434_0_0_4"/>
<dbReference type="EMBL" id="CP000352">
    <property type="protein sequence ID" value="ADC45133.1"/>
    <property type="molecule type" value="Genomic_DNA"/>
</dbReference>
<dbReference type="AlphaFoldDB" id="D3DXW3"/>
<dbReference type="KEGG" id="rme:Rmet_6526"/>
<evidence type="ECO:0000313" key="1">
    <source>
        <dbReference type="EMBL" id="ADC45133.1"/>
    </source>
</evidence>
<gene>
    <name evidence="1" type="ordered locus">Rmet_6526</name>
</gene>
<protein>
    <submittedName>
        <fullName evidence="1">Uncharacterized protein</fullName>
    </submittedName>
</protein>
<dbReference type="STRING" id="266264.Rmet_6526"/>
<dbReference type="Proteomes" id="UP000002429">
    <property type="component" value="Chromosome"/>
</dbReference>
<reference evidence="2" key="1">
    <citation type="journal article" date="2010" name="PLoS ONE">
        <title>The complete genome sequence of Cupriavidus metallidurans strain CH34, a master survivalist in harsh and anthropogenic environments.</title>
        <authorList>
            <person name="Janssen P.J."/>
            <person name="Van Houdt R."/>
            <person name="Moors H."/>
            <person name="Monsieurs P."/>
            <person name="Morin N."/>
            <person name="Michaux A."/>
            <person name="Benotmane M.A."/>
            <person name="Leys N."/>
            <person name="Vallaeys T."/>
            <person name="Lapidus A."/>
            <person name="Monchy S."/>
            <person name="Medigue C."/>
            <person name="Taghavi S."/>
            <person name="McCorkle S."/>
            <person name="Dunn J."/>
            <person name="van der Lelie D."/>
            <person name="Mergeay M."/>
        </authorList>
    </citation>
    <scope>NUCLEOTIDE SEQUENCE [LARGE SCALE GENOMIC DNA]</scope>
    <source>
        <strain evidence="2">ATCC 43123 / DSM 2839 / NBRC 102507 / CH34</strain>
    </source>
</reference>
<organism evidence="1 2">
    <name type="scientific">Cupriavidus metallidurans (strain ATCC 43123 / DSM 2839 / NBRC 102507 / CH34)</name>
    <name type="common">Ralstonia metallidurans</name>
    <dbReference type="NCBI Taxonomy" id="266264"/>
    <lineage>
        <taxon>Bacteria</taxon>
        <taxon>Pseudomonadati</taxon>
        <taxon>Pseudomonadota</taxon>
        <taxon>Betaproteobacteria</taxon>
        <taxon>Burkholderiales</taxon>
        <taxon>Burkholderiaceae</taxon>
        <taxon>Cupriavidus</taxon>
    </lineage>
</organism>
<proteinExistence type="predicted"/>
<keyword evidence="2" id="KW-1185">Reference proteome</keyword>